<evidence type="ECO:0000256" key="1">
    <source>
        <dbReference type="SAM" id="MobiDB-lite"/>
    </source>
</evidence>
<dbReference type="AlphaFoldDB" id="A0A103YFP6"/>
<feature type="compositionally biased region" description="Low complexity" evidence="1">
    <location>
        <begin position="224"/>
        <end position="233"/>
    </location>
</feature>
<evidence type="ECO:0000313" key="2">
    <source>
        <dbReference type="EMBL" id="KVI08243.1"/>
    </source>
</evidence>
<protein>
    <submittedName>
        <fullName evidence="2">Uncharacterized protein</fullName>
    </submittedName>
</protein>
<feature type="compositionally biased region" description="Polar residues" evidence="1">
    <location>
        <begin position="127"/>
        <end position="141"/>
    </location>
</feature>
<reference evidence="2 3" key="1">
    <citation type="journal article" date="2016" name="Sci. Rep.">
        <title>The genome sequence of the outbreeding globe artichoke constructed de novo incorporating a phase-aware low-pass sequencing strategy of F1 progeny.</title>
        <authorList>
            <person name="Scaglione D."/>
            <person name="Reyes-Chin-Wo S."/>
            <person name="Acquadro A."/>
            <person name="Froenicke L."/>
            <person name="Portis E."/>
            <person name="Beitel C."/>
            <person name="Tirone M."/>
            <person name="Mauro R."/>
            <person name="Lo Monaco A."/>
            <person name="Mauromicale G."/>
            <person name="Faccioli P."/>
            <person name="Cattivelli L."/>
            <person name="Rieseberg L."/>
            <person name="Michelmore R."/>
            <person name="Lanteri S."/>
        </authorList>
    </citation>
    <scope>NUCLEOTIDE SEQUENCE [LARGE SCALE GENOMIC DNA]</scope>
    <source>
        <strain evidence="2">2C</strain>
    </source>
</reference>
<feature type="compositionally biased region" description="Low complexity" evidence="1">
    <location>
        <begin position="96"/>
        <end position="108"/>
    </location>
</feature>
<dbReference type="EMBL" id="LEKV01001160">
    <property type="protein sequence ID" value="KVI08243.1"/>
    <property type="molecule type" value="Genomic_DNA"/>
</dbReference>
<feature type="region of interest" description="Disordered" evidence="1">
    <location>
        <begin position="218"/>
        <end position="237"/>
    </location>
</feature>
<name>A0A103YFP6_CYNCS</name>
<feature type="region of interest" description="Disordered" evidence="1">
    <location>
        <begin position="72"/>
        <end position="176"/>
    </location>
</feature>
<keyword evidence="3" id="KW-1185">Reference proteome</keyword>
<evidence type="ECO:0000313" key="3">
    <source>
        <dbReference type="Proteomes" id="UP000243975"/>
    </source>
</evidence>
<feature type="region of interest" description="Disordered" evidence="1">
    <location>
        <begin position="298"/>
        <end position="327"/>
    </location>
</feature>
<dbReference type="Proteomes" id="UP000243975">
    <property type="component" value="Unassembled WGS sequence"/>
</dbReference>
<proteinExistence type="predicted"/>
<comment type="caution">
    <text evidence="2">The sequence shown here is derived from an EMBL/GenBank/DDBJ whole genome shotgun (WGS) entry which is preliminary data.</text>
</comment>
<gene>
    <name evidence="2" type="ORF">Ccrd_013383</name>
</gene>
<feature type="compositionally biased region" description="Polar residues" evidence="1">
    <location>
        <begin position="158"/>
        <end position="170"/>
    </location>
</feature>
<organism evidence="2 3">
    <name type="scientific">Cynara cardunculus var. scolymus</name>
    <name type="common">Globe artichoke</name>
    <name type="synonym">Cynara scolymus</name>
    <dbReference type="NCBI Taxonomy" id="59895"/>
    <lineage>
        <taxon>Eukaryota</taxon>
        <taxon>Viridiplantae</taxon>
        <taxon>Streptophyta</taxon>
        <taxon>Embryophyta</taxon>
        <taxon>Tracheophyta</taxon>
        <taxon>Spermatophyta</taxon>
        <taxon>Magnoliopsida</taxon>
        <taxon>eudicotyledons</taxon>
        <taxon>Gunneridae</taxon>
        <taxon>Pentapetalae</taxon>
        <taxon>asterids</taxon>
        <taxon>campanulids</taxon>
        <taxon>Asterales</taxon>
        <taxon>Asteraceae</taxon>
        <taxon>Carduoideae</taxon>
        <taxon>Cardueae</taxon>
        <taxon>Carduinae</taxon>
        <taxon>Cynara</taxon>
    </lineage>
</organism>
<dbReference type="Gramene" id="KVI08243">
    <property type="protein sequence ID" value="KVI08243"/>
    <property type="gene ID" value="Ccrd_013383"/>
</dbReference>
<accession>A0A103YFP6</accession>
<sequence>MNLDPDLFEDQQGQSQVMDFMDIDQVVEVPDTPERLIAACSNDGNCIGKRSDGSSSCRLINKEYFNEKLRNEPREKGKSVTAHGGRRLFIRSENHSNSSGSTLGNSSSCKNVLPTVDGANHEKGKASCNSDVQRSTSQEDSSFVDLTEQTRRGHVFGQATSTGVSGTGSAHPSRKHRFSTFGFPAVDAFDTSSKSSGLNKPIKFTLRSDRGKGVEVGAQHKAESNSSSLASISPRVSRQKRLVRNGCISPHNIAKSKQVEEKHDIGRVTKDLRVDVGTIASDGPSSTVDVKDLVSEAKDSRRLKGKGASLHSSSEEPDARNGHLSQR</sequence>